<reference evidence="2 3" key="1">
    <citation type="submission" date="2016-01" db="EMBL/GenBank/DDBJ databases">
        <authorList>
            <person name="Oliw E.H."/>
        </authorList>
    </citation>
    <scope>NUCLEOTIDE SEQUENCE [LARGE SCALE GENOMIC DNA]</scope>
    <source>
        <strain evidence="2 3">Kerr 14</strain>
    </source>
</reference>
<name>A0A1S7SEC9_AGRTU</name>
<evidence type="ECO:0000313" key="2">
    <source>
        <dbReference type="EMBL" id="CUX67809.1"/>
    </source>
</evidence>
<proteinExistence type="predicted"/>
<feature type="transmembrane region" description="Helical" evidence="1">
    <location>
        <begin position="12"/>
        <end position="29"/>
    </location>
</feature>
<dbReference type="AlphaFoldDB" id="A0A1S7SEC9"/>
<dbReference type="EMBL" id="FBWC01000042">
    <property type="protein sequence ID" value="CUX67809.1"/>
    <property type="molecule type" value="Genomic_DNA"/>
</dbReference>
<gene>
    <name evidence="2" type="ORF">AGR4C_pb30012</name>
</gene>
<keyword evidence="1" id="KW-0472">Membrane</keyword>
<organism evidence="2 3">
    <name type="scientific">Agrobacterium tumefaciens str. Kerr 14</name>
    <dbReference type="NCBI Taxonomy" id="1183424"/>
    <lineage>
        <taxon>Bacteria</taxon>
        <taxon>Pseudomonadati</taxon>
        <taxon>Pseudomonadota</taxon>
        <taxon>Alphaproteobacteria</taxon>
        <taxon>Hyphomicrobiales</taxon>
        <taxon>Rhizobiaceae</taxon>
        <taxon>Rhizobium/Agrobacterium group</taxon>
        <taxon>Agrobacterium</taxon>
        <taxon>Agrobacterium tumefaciens complex</taxon>
    </lineage>
</organism>
<evidence type="ECO:0000313" key="3">
    <source>
        <dbReference type="Proteomes" id="UP000191897"/>
    </source>
</evidence>
<keyword evidence="1" id="KW-0812">Transmembrane</keyword>
<accession>A0A1S7SEC9</accession>
<sequence length="65" mass="7745">MVRIGLWRRLWGWPLSISFIFTGVGDFFSRRILIVFADRASIRVWIVFGREVTARLRFFEALPSR</sequence>
<keyword evidence="1" id="KW-1133">Transmembrane helix</keyword>
<protein>
    <submittedName>
        <fullName evidence="2">Uncharacterized protein</fullName>
    </submittedName>
</protein>
<dbReference type="Proteomes" id="UP000191897">
    <property type="component" value="Unassembled WGS sequence"/>
</dbReference>
<evidence type="ECO:0000256" key="1">
    <source>
        <dbReference type="SAM" id="Phobius"/>
    </source>
</evidence>